<feature type="domain" description="PiggyBac transposable element-derived protein" evidence="2">
    <location>
        <begin position="305"/>
        <end position="479"/>
    </location>
</feature>
<feature type="region of interest" description="Disordered" evidence="1">
    <location>
        <begin position="85"/>
        <end position="247"/>
    </location>
</feature>
<reference evidence="3" key="2">
    <citation type="submission" date="2015-06" db="UniProtKB">
        <authorList>
            <consortium name="EnsemblProtists"/>
        </authorList>
    </citation>
    <scope>IDENTIFICATION</scope>
    <source>
        <strain evidence="3">Pr102</strain>
    </source>
</reference>
<evidence type="ECO:0000313" key="4">
    <source>
        <dbReference type="Proteomes" id="UP000005238"/>
    </source>
</evidence>
<dbReference type="Proteomes" id="UP000005238">
    <property type="component" value="Unassembled WGS sequence"/>
</dbReference>
<proteinExistence type="predicted"/>
<name>H3H5R1_PHYRM</name>
<dbReference type="EMBL" id="DS566399">
    <property type="status" value="NOT_ANNOTATED_CDS"/>
    <property type="molecule type" value="Genomic_DNA"/>
</dbReference>
<reference evidence="4" key="1">
    <citation type="journal article" date="2006" name="Science">
        <title>Phytophthora genome sequences uncover evolutionary origins and mechanisms of pathogenesis.</title>
        <authorList>
            <person name="Tyler B.M."/>
            <person name="Tripathy S."/>
            <person name="Zhang X."/>
            <person name="Dehal P."/>
            <person name="Jiang R.H."/>
            <person name="Aerts A."/>
            <person name="Arredondo F.D."/>
            <person name="Baxter L."/>
            <person name="Bensasson D."/>
            <person name="Beynon J.L."/>
            <person name="Chapman J."/>
            <person name="Damasceno C.M."/>
            <person name="Dorrance A.E."/>
            <person name="Dou D."/>
            <person name="Dickerman A.W."/>
            <person name="Dubchak I.L."/>
            <person name="Garbelotto M."/>
            <person name="Gijzen M."/>
            <person name="Gordon S.G."/>
            <person name="Govers F."/>
            <person name="Grunwald N.J."/>
            <person name="Huang W."/>
            <person name="Ivors K.L."/>
            <person name="Jones R.W."/>
            <person name="Kamoun S."/>
            <person name="Krampis K."/>
            <person name="Lamour K.H."/>
            <person name="Lee M.K."/>
            <person name="McDonald W.H."/>
            <person name="Medina M."/>
            <person name="Meijer H.J."/>
            <person name="Nordberg E.K."/>
            <person name="Maclean D.J."/>
            <person name="Ospina-Giraldo M.D."/>
            <person name="Morris P.F."/>
            <person name="Phuntumart V."/>
            <person name="Putnam N.H."/>
            <person name="Rash S."/>
            <person name="Rose J.K."/>
            <person name="Sakihama Y."/>
            <person name="Salamov A.A."/>
            <person name="Savidor A."/>
            <person name="Scheuring C.F."/>
            <person name="Smith B.M."/>
            <person name="Sobral B.W."/>
            <person name="Terry A."/>
            <person name="Torto-Alalibo T.A."/>
            <person name="Win J."/>
            <person name="Xu Z."/>
            <person name="Zhang H."/>
            <person name="Grigoriev I.V."/>
            <person name="Rokhsar D.S."/>
            <person name="Boore J.L."/>
        </authorList>
    </citation>
    <scope>NUCLEOTIDE SEQUENCE [LARGE SCALE GENOMIC DNA]</scope>
    <source>
        <strain evidence="4">Pr102</strain>
    </source>
</reference>
<dbReference type="InParanoid" id="H3H5R1"/>
<dbReference type="PANTHER" id="PTHR46599">
    <property type="entry name" value="PIGGYBAC TRANSPOSABLE ELEMENT-DERIVED PROTEIN 4"/>
    <property type="match status" value="1"/>
</dbReference>
<keyword evidence="4" id="KW-1185">Reference proteome</keyword>
<organism evidence="3 4">
    <name type="scientific">Phytophthora ramorum</name>
    <name type="common">Sudden oak death agent</name>
    <dbReference type="NCBI Taxonomy" id="164328"/>
    <lineage>
        <taxon>Eukaryota</taxon>
        <taxon>Sar</taxon>
        <taxon>Stramenopiles</taxon>
        <taxon>Oomycota</taxon>
        <taxon>Peronosporomycetes</taxon>
        <taxon>Peronosporales</taxon>
        <taxon>Peronosporaceae</taxon>
        <taxon>Phytophthora</taxon>
    </lineage>
</organism>
<dbReference type="eggNOG" id="ENOG502QZSZ">
    <property type="taxonomic scope" value="Eukaryota"/>
</dbReference>
<feature type="compositionally biased region" description="Acidic residues" evidence="1">
    <location>
        <begin position="219"/>
        <end position="232"/>
    </location>
</feature>
<evidence type="ECO:0000259" key="2">
    <source>
        <dbReference type="Pfam" id="PF13843"/>
    </source>
</evidence>
<dbReference type="OMA" id="ENELMHY"/>
<accession>H3H5R1</accession>
<evidence type="ECO:0000313" key="3">
    <source>
        <dbReference type="EnsemblProtists" id="Phyra85988"/>
    </source>
</evidence>
<dbReference type="HOGENOM" id="CLU_013012_2_0_1"/>
<feature type="compositionally biased region" description="Polar residues" evidence="1">
    <location>
        <begin position="141"/>
        <end position="150"/>
    </location>
</feature>
<feature type="compositionally biased region" description="Basic and acidic residues" evidence="1">
    <location>
        <begin position="191"/>
        <end position="207"/>
    </location>
</feature>
<dbReference type="Pfam" id="PF13843">
    <property type="entry name" value="DDE_Tnp_1_7"/>
    <property type="match status" value="1"/>
</dbReference>
<protein>
    <recommendedName>
        <fullName evidence="2">PiggyBac transposable element-derived protein domain-containing protein</fullName>
    </recommendedName>
</protein>
<sequence>MAFQARWRELKKAGWNSKRPTGLSDDFIYLMPGKTNKDVRGVDYFVGENELMHYLDQLDITEFAAEMAATGAANKASTIEHAATPVMESPQSQPQPSVAIETSGPAQTPHSHSKETTFVIHGVSPHDTSYVGGSKAEDSHPSSQELTVSRRNLELDFDEASESNNASGDNGDSDSDSEEDDTVVGCDEETKENPGDATKAEPNRIADTDDPLTFAGFESDAEDDDGDDEDSSVDGFDAGDVQLPVPPGMRFGDNLIEATDGMNNIAAGTVPDDYLKEMGINGWSDLQTHGPQVAREKKHPEFKRQTTERIHTELLKMKAVTPRDLCVFVGLLIARSIAPNKEKLAHHWKATDEGAIPRGCFGQLMVRDRFMHVSRNLHFSCNDDERAAKDRAWKLRPVIDALQDRFTAGFMPPATMAFDEAMLPSRSTFNKMRVYLKDKPHKWGTKLFMLCCSTTAYCIRFFEVYCGKKERGDQGRSTDFKSGPAAVVRNQQHIPGMRLLRWWDTRAVHMLSTGGSVETNRITFMGGVDVHDQLRLQRYSLQLCIKYKKYYKSLFLGLTDLAIINAYIVYNARRAAANLSKAWRDGTLAPAPRRDGKKRMIRARGPAESQVSDMSELEEEKEQASDESTLDSLHQPKRARHATEQETTD</sequence>
<dbReference type="AlphaFoldDB" id="H3H5R1"/>
<dbReference type="EnsemblProtists" id="Phyra85988">
    <property type="protein sequence ID" value="Phyra85988"/>
    <property type="gene ID" value="Phyra85988"/>
</dbReference>
<dbReference type="VEuPathDB" id="FungiDB:KRP23_3146"/>
<evidence type="ECO:0000256" key="1">
    <source>
        <dbReference type="SAM" id="MobiDB-lite"/>
    </source>
</evidence>
<dbReference type="PANTHER" id="PTHR46599:SF3">
    <property type="entry name" value="PIGGYBAC TRANSPOSABLE ELEMENT-DERIVED PROTEIN 4"/>
    <property type="match status" value="1"/>
</dbReference>
<feature type="region of interest" description="Disordered" evidence="1">
    <location>
        <begin position="586"/>
        <end position="649"/>
    </location>
</feature>
<feature type="compositionally biased region" description="Acidic residues" evidence="1">
    <location>
        <begin position="171"/>
        <end position="190"/>
    </location>
</feature>
<dbReference type="InterPro" id="IPR029526">
    <property type="entry name" value="PGBD"/>
</dbReference>
<dbReference type="STRING" id="164328.H3H5R1"/>